<feature type="transmembrane region" description="Helical" evidence="1">
    <location>
        <begin position="258"/>
        <end position="278"/>
    </location>
</feature>
<keyword evidence="3" id="KW-0645">Protease</keyword>
<dbReference type="PANTHER" id="PTHR39430:SF1">
    <property type="entry name" value="PROTEASE"/>
    <property type="match status" value="1"/>
</dbReference>
<feature type="domain" description="CAAX prenyl protease 2/Lysostaphin resistance protein A-like" evidence="2">
    <location>
        <begin position="127"/>
        <end position="220"/>
    </location>
</feature>
<evidence type="ECO:0000313" key="3">
    <source>
        <dbReference type="EMBL" id="MCR2833298.1"/>
    </source>
</evidence>
<dbReference type="EMBL" id="JANKHH010000003">
    <property type="protein sequence ID" value="MCR2833298.1"/>
    <property type="molecule type" value="Genomic_DNA"/>
</dbReference>
<accession>A0ABT1XNR1</accession>
<comment type="caution">
    <text evidence="3">The sequence shown here is derived from an EMBL/GenBank/DDBJ whole genome shotgun (WGS) entry which is preliminary data.</text>
</comment>
<feature type="transmembrane region" description="Helical" evidence="1">
    <location>
        <begin position="93"/>
        <end position="116"/>
    </location>
</feature>
<feature type="transmembrane region" description="Helical" evidence="1">
    <location>
        <begin position="20"/>
        <end position="42"/>
    </location>
</feature>
<gene>
    <name evidence="3" type="ORF">NSO95_05025</name>
</gene>
<keyword evidence="1" id="KW-0812">Transmembrane</keyword>
<name>A0ABT1XNR1_9SPHN</name>
<keyword evidence="1" id="KW-0472">Membrane</keyword>
<dbReference type="Proteomes" id="UP001206067">
    <property type="component" value="Unassembled WGS sequence"/>
</dbReference>
<protein>
    <submittedName>
        <fullName evidence="3">CPBP family intramembrane metalloprotease</fullName>
    </submittedName>
</protein>
<keyword evidence="3" id="KW-0482">Metalloprotease</keyword>
<dbReference type="Pfam" id="PF02517">
    <property type="entry name" value="Rce1-like"/>
    <property type="match status" value="1"/>
</dbReference>
<feature type="transmembrane region" description="Helical" evidence="1">
    <location>
        <begin position="184"/>
        <end position="204"/>
    </location>
</feature>
<dbReference type="RefSeq" id="WP_257595067.1">
    <property type="nucleotide sequence ID" value="NZ_JANKHH010000003.1"/>
</dbReference>
<evidence type="ECO:0000256" key="1">
    <source>
        <dbReference type="SAM" id="Phobius"/>
    </source>
</evidence>
<keyword evidence="4" id="KW-1185">Reference proteome</keyword>
<feature type="transmembrane region" description="Helical" evidence="1">
    <location>
        <begin position="159"/>
        <end position="178"/>
    </location>
</feature>
<organism evidence="3 4">
    <name type="scientific">Parerythrobacter lacustris</name>
    <dbReference type="NCBI Taxonomy" id="2969984"/>
    <lineage>
        <taxon>Bacteria</taxon>
        <taxon>Pseudomonadati</taxon>
        <taxon>Pseudomonadota</taxon>
        <taxon>Alphaproteobacteria</taxon>
        <taxon>Sphingomonadales</taxon>
        <taxon>Erythrobacteraceae</taxon>
        <taxon>Parerythrobacter</taxon>
    </lineage>
</organism>
<evidence type="ECO:0000313" key="4">
    <source>
        <dbReference type="Proteomes" id="UP001206067"/>
    </source>
</evidence>
<feature type="transmembrane region" description="Helical" evidence="1">
    <location>
        <begin position="128"/>
        <end position="147"/>
    </location>
</feature>
<sequence>MTDTAAPARPLWRAIWEFPLVALLVAAVLTAGTIALLGWALVQLPLTLDEQWGGAVRTTIAVAVLFALYKLVLRHLGERKHDDLPLAGSLRDLGLGMLGAFALMSLIVGIAAVLGVYRIEGWGGLSNWVPMLFAAGISAGFVEELVFRGILFRWVEEFAGSWAALALTSALFGLAHITNDNASWFSSFAIAMEAGVLLGGAYMLTRSLWAPIGLHFGWNMTQGLVWDVPVSGNEVDGLVQAQLSGNALLSGGAFGLEASLIALIVATMFGVWLVKLAAERGHVMRPWWARRKG</sequence>
<keyword evidence="1" id="KW-1133">Transmembrane helix</keyword>
<evidence type="ECO:0000259" key="2">
    <source>
        <dbReference type="Pfam" id="PF02517"/>
    </source>
</evidence>
<dbReference type="PANTHER" id="PTHR39430">
    <property type="entry name" value="MEMBRANE-ASSOCIATED PROTEASE-RELATED"/>
    <property type="match status" value="1"/>
</dbReference>
<reference evidence="3 4" key="1">
    <citation type="submission" date="2022-08" db="EMBL/GenBank/DDBJ databases">
        <title>Polyphasic taxonomy analysis of Qipengyuania sp.RS5-5.</title>
        <authorList>
            <person name="Xamxidin M."/>
            <person name="Wu M."/>
        </authorList>
    </citation>
    <scope>NUCLEOTIDE SEQUENCE [LARGE SCALE GENOMIC DNA]</scope>
    <source>
        <strain evidence="3 4">RS5-5</strain>
    </source>
</reference>
<proteinExistence type="predicted"/>
<dbReference type="InterPro" id="IPR003675">
    <property type="entry name" value="Rce1/LyrA-like_dom"/>
</dbReference>
<dbReference type="GO" id="GO:0008237">
    <property type="term" value="F:metallopeptidase activity"/>
    <property type="evidence" value="ECO:0007669"/>
    <property type="project" value="UniProtKB-KW"/>
</dbReference>
<keyword evidence="3" id="KW-0378">Hydrolase</keyword>